<protein>
    <submittedName>
        <fullName evidence="1">Uncharacterized protein</fullName>
    </submittedName>
</protein>
<reference evidence="1" key="2">
    <citation type="submission" date="2012-06" db="EMBL/GenBank/DDBJ databases">
        <authorList>
            <person name="Yu Y."/>
            <person name="Currie J."/>
            <person name="Lomeli R."/>
            <person name="Angelova A."/>
            <person name="Collura K."/>
            <person name="Wissotski M."/>
            <person name="Campos D."/>
            <person name="Kudrna D."/>
            <person name="Golser W."/>
            <person name="Ashely E."/>
            <person name="Descour A."/>
            <person name="Fernandes J."/>
            <person name="Soderlund C."/>
            <person name="Walbot V."/>
        </authorList>
    </citation>
    <scope>NUCLEOTIDE SEQUENCE</scope>
    <source>
        <strain evidence="1">B73</strain>
    </source>
</reference>
<sequence>MRIGYISTKYQYLIRYLTRVKYPRIIDRLDGRV</sequence>
<evidence type="ECO:0000313" key="1">
    <source>
        <dbReference type="EMBL" id="ACL53273.1"/>
    </source>
</evidence>
<proteinExistence type="evidence at transcript level"/>
<dbReference type="AlphaFoldDB" id="B7ZZC4"/>
<reference evidence="1" key="1">
    <citation type="journal article" date="2009" name="PLoS Genet.">
        <title>Sequencing, mapping, and analysis of 27,455 maize full-length cDNAs.</title>
        <authorList>
            <person name="Soderlund C."/>
            <person name="Descour A."/>
            <person name="Kudrna D."/>
            <person name="Bomhoff M."/>
            <person name="Boyd L."/>
            <person name="Currie J."/>
            <person name="Angelova A."/>
            <person name="Collura K."/>
            <person name="Wissotski M."/>
            <person name="Ashley E."/>
            <person name="Morrow D."/>
            <person name="Fernandes J."/>
            <person name="Walbot V."/>
            <person name="Yu Y."/>
        </authorList>
    </citation>
    <scope>NUCLEOTIDE SEQUENCE</scope>
    <source>
        <strain evidence="1">B73</strain>
    </source>
</reference>
<organism evidence="1">
    <name type="scientific">Zea mays</name>
    <name type="common">Maize</name>
    <dbReference type="NCBI Taxonomy" id="4577"/>
    <lineage>
        <taxon>Eukaryota</taxon>
        <taxon>Viridiplantae</taxon>
        <taxon>Streptophyta</taxon>
        <taxon>Embryophyta</taxon>
        <taxon>Tracheophyta</taxon>
        <taxon>Spermatophyta</taxon>
        <taxon>Magnoliopsida</taxon>
        <taxon>Liliopsida</taxon>
        <taxon>Poales</taxon>
        <taxon>Poaceae</taxon>
        <taxon>PACMAD clade</taxon>
        <taxon>Panicoideae</taxon>
        <taxon>Andropogonodae</taxon>
        <taxon>Andropogoneae</taxon>
        <taxon>Tripsacinae</taxon>
        <taxon>Zea</taxon>
    </lineage>
</organism>
<dbReference type="EMBL" id="BT054666">
    <property type="protein sequence ID" value="ACL53273.1"/>
    <property type="molecule type" value="mRNA"/>
</dbReference>
<accession>B7ZZC4</accession>
<name>B7ZZC4_MAIZE</name>